<dbReference type="EMBL" id="HBJA01148177">
    <property type="protein sequence ID" value="CAE0839627.1"/>
    <property type="molecule type" value="Transcribed_RNA"/>
</dbReference>
<protein>
    <submittedName>
        <fullName evidence="1">Uncharacterized protein</fullName>
    </submittedName>
</protein>
<name>A0A7S4GKF9_9EUGL</name>
<accession>A0A7S4GKF9</accession>
<reference evidence="1" key="1">
    <citation type="submission" date="2021-01" db="EMBL/GenBank/DDBJ databases">
        <authorList>
            <person name="Corre E."/>
            <person name="Pelletier E."/>
            <person name="Niang G."/>
            <person name="Scheremetjew M."/>
            <person name="Finn R."/>
            <person name="Kale V."/>
            <person name="Holt S."/>
            <person name="Cochrane G."/>
            <person name="Meng A."/>
            <person name="Brown T."/>
            <person name="Cohen L."/>
        </authorList>
    </citation>
    <scope>NUCLEOTIDE SEQUENCE</scope>
    <source>
        <strain evidence="1">CCMP1594</strain>
    </source>
</reference>
<gene>
    <name evidence="1" type="ORF">EGYM00163_LOCUS50999</name>
</gene>
<evidence type="ECO:0000313" key="1">
    <source>
        <dbReference type="EMBL" id="CAE0839627.1"/>
    </source>
</evidence>
<organism evidence="1">
    <name type="scientific">Eutreptiella gymnastica</name>
    <dbReference type="NCBI Taxonomy" id="73025"/>
    <lineage>
        <taxon>Eukaryota</taxon>
        <taxon>Discoba</taxon>
        <taxon>Euglenozoa</taxon>
        <taxon>Euglenida</taxon>
        <taxon>Spirocuta</taxon>
        <taxon>Euglenophyceae</taxon>
        <taxon>Eutreptiales</taxon>
        <taxon>Eutreptiaceae</taxon>
        <taxon>Eutreptiella</taxon>
    </lineage>
</organism>
<sequence>MGCCLHKSKDEGFLTAEQLVALEQNFASIPGLYYRPNVDQILLLPPKGAFTHFFNAQFDYELSDVDATASKVLFTASQAFHRMEDCLTQSDTRGLHMKTDTTILSVFPLKKSQYLMAIFVSAPTQHDIAGLDTEDLQKHIASTLESVDDVLCASNY</sequence>
<dbReference type="AlphaFoldDB" id="A0A7S4GKF9"/>
<proteinExistence type="predicted"/>